<gene>
    <name evidence="8" type="ORF">V1264_020484</name>
</gene>
<keyword evidence="3 7" id="KW-0812">Transmembrane</keyword>
<dbReference type="PANTHER" id="PTHR12316">
    <property type="entry name" value="NINJURIN-RELATED"/>
    <property type="match status" value="1"/>
</dbReference>
<name>A0AAN9BBH4_9CAEN</name>
<evidence type="ECO:0000256" key="2">
    <source>
        <dbReference type="ARBA" id="ARBA00008141"/>
    </source>
</evidence>
<feature type="transmembrane region" description="Helical" evidence="7">
    <location>
        <begin position="64"/>
        <end position="89"/>
    </location>
</feature>
<evidence type="ECO:0000256" key="3">
    <source>
        <dbReference type="ARBA" id="ARBA00022692"/>
    </source>
</evidence>
<keyword evidence="9" id="KW-1185">Reference proteome</keyword>
<evidence type="ECO:0000313" key="8">
    <source>
        <dbReference type="EMBL" id="KAK7102238.1"/>
    </source>
</evidence>
<dbReference type="InterPro" id="IPR007007">
    <property type="entry name" value="Ninjurin"/>
</dbReference>
<comment type="subcellular location">
    <subcellularLocation>
        <location evidence="1">Membrane</location>
        <topology evidence="1">Multi-pass membrane protein</topology>
    </subcellularLocation>
</comment>
<proteinExistence type="inferred from homology"/>
<reference evidence="8 9" key="1">
    <citation type="submission" date="2024-02" db="EMBL/GenBank/DDBJ databases">
        <title>Chromosome-scale genome assembly of the rough periwinkle Littorina saxatilis.</title>
        <authorList>
            <person name="De Jode A."/>
            <person name="Faria R."/>
            <person name="Formenti G."/>
            <person name="Sims Y."/>
            <person name="Smith T.P."/>
            <person name="Tracey A."/>
            <person name="Wood J.M.D."/>
            <person name="Zagrodzka Z.B."/>
            <person name="Johannesson K."/>
            <person name="Butlin R.K."/>
            <person name="Leder E.H."/>
        </authorList>
    </citation>
    <scope>NUCLEOTIDE SEQUENCE [LARGE SCALE GENOMIC DNA]</scope>
    <source>
        <strain evidence="8">Snail1</strain>
        <tissue evidence="8">Muscle</tissue>
    </source>
</reference>
<keyword evidence="4" id="KW-0130">Cell adhesion</keyword>
<evidence type="ECO:0000256" key="4">
    <source>
        <dbReference type="ARBA" id="ARBA00022889"/>
    </source>
</evidence>
<evidence type="ECO:0008006" key="10">
    <source>
        <dbReference type="Google" id="ProtNLM"/>
    </source>
</evidence>
<evidence type="ECO:0000256" key="5">
    <source>
        <dbReference type="ARBA" id="ARBA00022989"/>
    </source>
</evidence>
<evidence type="ECO:0000313" key="9">
    <source>
        <dbReference type="Proteomes" id="UP001374579"/>
    </source>
</evidence>
<dbReference type="GO" id="GO:0016020">
    <property type="term" value="C:membrane"/>
    <property type="evidence" value="ECO:0007669"/>
    <property type="project" value="UniProtKB-SubCell"/>
</dbReference>
<dbReference type="Proteomes" id="UP001374579">
    <property type="component" value="Unassembled WGS sequence"/>
</dbReference>
<dbReference type="AlphaFoldDB" id="A0AAN9BBH4"/>
<protein>
    <recommendedName>
        <fullName evidence="10">Ninjurin-2</fullName>
    </recommendedName>
</protein>
<dbReference type="Pfam" id="PF04923">
    <property type="entry name" value="Ninjurin"/>
    <property type="match status" value="1"/>
</dbReference>
<feature type="transmembrane region" description="Helical" evidence="7">
    <location>
        <begin position="110"/>
        <end position="132"/>
    </location>
</feature>
<dbReference type="EMBL" id="JBAMIC010000010">
    <property type="protein sequence ID" value="KAK7102238.1"/>
    <property type="molecule type" value="Genomic_DNA"/>
</dbReference>
<dbReference type="GO" id="GO:0042246">
    <property type="term" value="P:tissue regeneration"/>
    <property type="evidence" value="ECO:0007669"/>
    <property type="project" value="InterPro"/>
</dbReference>
<evidence type="ECO:0000256" key="1">
    <source>
        <dbReference type="ARBA" id="ARBA00004141"/>
    </source>
</evidence>
<dbReference type="PANTHER" id="PTHR12316:SF17">
    <property type="entry name" value="NINJURIN C, ISOFORM D"/>
    <property type="match status" value="1"/>
</dbReference>
<keyword evidence="6 7" id="KW-0472">Membrane</keyword>
<sequence length="138" mass="14813">MVETRNKIAAESFGLVHDIPFVPSKAYATRKTIAQGALDLALLMANASQLKALVDIPANHRNDFYVGLLVLIGLSIALQLAAGIILLVLGMTNPKDEEGHKRTECLNNSSVSIILLITVVNIFISAIGISYVENESTP</sequence>
<accession>A0AAN9BBH4</accession>
<organism evidence="8 9">
    <name type="scientific">Littorina saxatilis</name>
    <dbReference type="NCBI Taxonomy" id="31220"/>
    <lineage>
        <taxon>Eukaryota</taxon>
        <taxon>Metazoa</taxon>
        <taxon>Spiralia</taxon>
        <taxon>Lophotrochozoa</taxon>
        <taxon>Mollusca</taxon>
        <taxon>Gastropoda</taxon>
        <taxon>Caenogastropoda</taxon>
        <taxon>Littorinimorpha</taxon>
        <taxon>Littorinoidea</taxon>
        <taxon>Littorinidae</taxon>
        <taxon>Littorina</taxon>
    </lineage>
</organism>
<evidence type="ECO:0000256" key="6">
    <source>
        <dbReference type="ARBA" id="ARBA00023136"/>
    </source>
</evidence>
<comment type="caution">
    <text evidence="8">The sequence shown here is derived from an EMBL/GenBank/DDBJ whole genome shotgun (WGS) entry which is preliminary data.</text>
</comment>
<evidence type="ECO:0000256" key="7">
    <source>
        <dbReference type="SAM" id="Phobius"/>
    </source>
</evidence>
<keyword evidence="5 7" id="KW-1133">Transmembrane helix</keyword>
<comment type="similarity">
    <text evidence="2">Belongs to the ninjurin family.</text>
</comment>
<dbReference type="GO" id="GO:0007155">
    <property type="term" value="P:cell adhesion"/>
    <property type="evidence" value="ECO:0007669"/>
    <property type="project" value="UniProtKB-KW"/>
</dbReference>